<dbReference type="Pfam" id="PF13380">
    <property type="entry name" value="CoA_binding_2"/>
    <property type="match status" value="1"/>
</dbReference>
<sequence>MHLRVLALVSALSISFSMMISALQSEATIRKILTNSKTIALVGASAKPERPSNYVMKFLLDHNYDVIPINPGLEGQVLYGKTVFASLSSIPKSVQVDMVDIFRNSAQVPPIVDEAIEIGAKYIWMQVGVTNIEAAEKARTAGLEVVQDACPKVQIPLLGITGPSISSEL</sequence>
<name>A0A9K3PMJ2_9STRA</name>
<keyword evidence="4" id="KW-1185">Reference proteome</keyword>
<gene>
    <name evidence="3" type="ORF">IV203_008876</name>
</gene>
<dbReference type="PANTHER" id="PTHR33303:SF2">
    <property type="entry name" value="COA-BINDING DOMAIN-CONTAINING PROTEIN"/>
    <property type="match status" value="1"/>
</dbReference>
<protein>
    <submittedName>
        <fullName evidence="3">CoA-binding domain containing protein</fullName>
    </submittedName>
</protein>
<organism evidence="3 4">
    <name type="scientific">Nitzschia inconspicua</name>
    <dbReference type="NCBI Taxonomy" id="303405"/>
    <lineage>
        <taxon>Eukaryota</taxon>
        <taxon>Sar</taxon>
        <taxon>Stramenopiles</taxon>
        <taxon>Ochrophyta</taxon>
        <taxon>Bacillariophyta</taxon>
        <taxon>Bacillariophyceae</taxon>
        <taxon>Bacillariophycidae</taxon>
        <taxon>Bacillariales</taxon>
        <taxon>Bacillariaceae</taxon>
        <taxon>Nitzschia</taxon>
    </lineage>
</organism>
<reference evidence="3" key="1">
    <citation type="journal article" date="2021" name="Sci. Rep.">
        <title>Diploid genomic architecture of Nitzschia inconspicua, an elite biomass production diatom.</title>
        <authorList>
            <person name="Oliver A."/>
            <person name="Podell S."/>
            <person name="Pinowska A."/>
            <person name="Traller J.C."/>
            <person name="Smith S.R."/>
            <person name="McClure R."/>
            <person name="Beliaev A."/>
            <person name="Bohutskyi P."/>
            <person name="Hill E.A."/>
            <person name="Rabines A."/>
            <person name="Zheng H."/>
            <person name="Allen L.Z."/>
            <person name="Kuo A."/>
            <person name="Grigoriev I.V."/>
            <person name="Allen A.E."/>
            <person name="Hazlebeck D."/>
            <person name="Allen E.E."/>
        </authorList>
    </citation>
    <scope>NUCLEOTIDE SEQUENCE</scope>
    <source>
        <strain evidence="3">Hildebrandi</strain>
    </source>
</reference>
<dbReference type="SMART" id="SM00881">
    <property type="entry name" value="CoA_binding"/>
    <property type="match status" value="1"/>
</dbReference>
<evidence type="ECO:0000259" key="2">
    <source>
        <dbReference type="SMART" id="SM00881"/>
    </source>
</evidence>
<proteinExistence type="predicted"/>
<feature type="chain" id="PRO_5039937943" evidence="1">
    <location>
        <begin position="23"/>
        <end position="169"/>
    </location>
</feature>
<feature type="domain" description="CoA-binding" evidence="2">
    <location>
        <begin position="33"/>
        <end position="129"/>
    </location>
</feature>
<reference evidence="3" key="2">
    <citation type="submission" date="2021-04" db="EMBL/GenBank/DDBJ databases">
        <authorList>
            <person name="Podell S."/>
        </authorList>
    </citation>
    <scope>NUCLEOTIDE SEQUENCE</scope>
    <source>
        <strain evidence="3">Hildebrandi</strain>
    </source>
</reference>
<feature type="signal peptide" evidence="1">
    <location>
        <begin position="1"/>
        <end position="22"/>
    </location>
</feature>
<evidence type="ECO:0000313" key="4">
    <source>
        <dbReference type="Proteomes" id="UP000693970"/>
    </source>
</evidence>
<evidence type="ECO:0000256" key="1">
    <source>
        <dbReference type="SAM" id="SignalP"/>
    </source>
</evidence>
<dbReference type="PANTHER" id="PTHR33303">
    <property type="entry name" value="CYTOPLASMIC PROTEIN-RELATED"/>
    <property type="match status" value="1"/>
</dbReference>
<comment type="caution">
    <text evidence="3">The sequence shown here is derived from an EMBL/GenBank/DDBJ whole genome shotgun (WGS) entry which is preliminary data.</text>
</comment>
<dbReference type="InterPro" id="IPR003781">
    <property type="entry name" value="CoA-bd"/>
</dbReference>
<dbReference type="EMBL" id="JAGRRH010000017">
    <property type="protein sequence ID" value="KAG7352828.1"/>
    <property type="molecule type" value="Genomic_DNA"/>
</dbReference>
<dbReference type="Proteomes" id="UP000693970">
    <property type="component" value="Unassembled WGS sequence"/>
</dbReference>
<keyword evidence="1" id="KW-0732">Signal</keyword>
<dbReference type="OrthoDB" id="5138418at2759"/>
<evidence type="ECO:0000313" key="3">
    <source>
        <dbReference type="EMBL" id="KAG7352828.1"/>
    </source>
</evidence>
<accession>A0A9K3PMJ2</accession>
<dbReference type="AlphaFoldDB" id="A0A9K3PMJ2"/>